<comment type="caution">
    <text evidence="2">The sequence shown here is derived from an EMBL/GenBank/DDBJ whole genome shotgun (WGS) entry which is preliminary data.</text>
</comment>
<evidence type="ECO:0000256" key="1">
    <source>
        <dbReference type="SAM" id="MobiDB-lite"/>
    </source>
</evidence>
<dbReference type="OrthoDB" id="312459at2759"/>
<dbReference type="EMBL" id="VXIV02001786">
    <property type="protein sequence ID" value="KAF6029806.1"/>
    <property type="molecule type" value="Genomic_DNA"/>
</dbReference>
<name>A0A7J7JWR9_BUGNE</name>
<proteinExistence type="predicted"/>
<reference evidence="2" key="1">
    <citation type="submission" date="2020-06" db="EMBL/GenBank/DDBJ databases">
        <title>Draft genome of Bugula neritina, a colonial animal packing powerful symbionts and potential medicines.</title>
        <authorList>
            <person name="Rayko M."/>
        </authorList>
    </citation>
    <scope>NUCLEOTIDE SEQUENCE [LARGE SCALE GENOMIC DNA]</scope>
    <source>
        <strain evidence="2">Kwan_BN1</strain>
    </source>
</reference>
<organism evidence="2 3">
    <name type="scientific">Bugula neritina</name>
    <name type="common">Brown bryozoan</name>
    <name type="synonym">Sertularia neritina</name>
    <dbReference type="NCBI Taxonomy" id="10212"/>
    <lineage>
        <taxon>Eukaryota</taxon>
        <taxon>Metazoa</taxon>
        <taxon>Spiralia</taxon>
        <taxon>Lophotrochozoa</taxon>
        <taxon>Bryozoa</taxon>
        <taxon>Gymnolaemata</taxon>
        <taxon>Cheilostomatida</taxon>
        <taxon>Flustrina</taxon>
        <taxon>Buguloidea</taxon>
        <taxon>Bugulidae</taxon>
        <taxon>Bugula</taxon>
    </lineage>
</organism>
<accession>A0A7J7JWR9</accession>
<dbReference type="AlphaFoldDB" id="A0A7J7JWR9"/>
<keyword evidence="3" id="KW-1185">Reference proteome</keyword>
<protein>
    <submittedName>
        <fullName evidence="2">Myo15</fullName>
    </submittedName>
</protein>
<feature type="region of interest" description="Disordered" evidence="1">
    <location>
        <begin position="61"/>
        <end position="85"/>
    </location>
</feature>
<dbReference type="Proteomes" id="UP000593567">
    <property type="component" value="Unassembled WGS sequence"/>
</dbReference>
<evidence type="ECO:0000313" key="2">
    <source>
        <dbReference type="EMBL" id="KAF6029806.1"/>
    </source>
</evidence>
<feature type="compositionally biased region" description="Basic residues" evidence="1">
    <location>
        <begin position="63"/>
        <end position="72"/>
    </location>
</feature>
<sequence>MVGLFENRHGWTVQLHDDNAVYEVAGSDYVLDLIGEIEVPPGVPHTVAPFLVSASTESVSKLKSSRLSRNRPHRPDINRQPSFDASESTFSFESGQAESSISSVRDNLRIVRKPDSMMASPQENASSYFIAGAQPSTEVSRPRRLLMVTVNRSLALQLNPRVKVSSMKGHC</sequence>
<gene>
    <name evidence="2" type="ORF">EB796_011904</name>
</gene>
<evidence type="ECO:0000313" key="3">
    <source>
        <dbReference type="Proteomes" id="UP000593567"/>
    </source>
</evidence>